<evidence type="ECO:0000313" key="10">
    <source>
        <dbReference type="Proteomes" id="UP000501747"/>
    </source>
</evidence>
<dbReference type="Pfam" id="PF17657">
    <property type="entry name" value="DNA_pol3_finger"/>
    <property type="match status" value="1"/>
</dbReference>
<evidence type="ECO:0000259" key="8">
    <source>
        <dbReference type="SMART" id="SM00481"/>
    </source>
</evidence>
<dbReference type="PANTHER" id="PTHR32294:SF0">
    <property type="entry name" value="DNA POLYMERASE III SUBUNIT ALPHA"/>
    <property type="match status" value="1"/>
</dbReference>
<evidence type="ECO:0000313" key="9">
    <source>
        <dbReference type="EMBL" id="QIL49383.1"/>
    </source>
</evidence>
<evidence type="ECO:0000256" key="7">
    <source>
        <dbReference type="ARBA" id="ARBA00049244"/>
    </source>
</evidence>
<dbReference type="InterPro" id="IPR029460">
    <property type="entry name" value="DNAPol_HHH"/>
</dbReference>
<comment type="catalytic activity">
    <reaction evidence="7">
        <text>DNA(n) + a 2'-deoxyribonucleoside 5'-triphosphate = DNA(n+1) + diphosphate</text>
        <dbReference type="Rhea" id="RHEA:22508"/>
        <dbReference type="Rhea" id="RHEA-COMP:17339"/>
        <dbReference type="Rhea" id="RHEA-COMP:17340"/>
        <dbReference type="ChEBI" id="CHEBI:33019"/>
        <dbReference type="ChEBI" id="CHEBI:61560"/>
        <dbReference type="ChEBI" id="CHEBI:173112"/>
        <dbReference type="EC" id="2.7.7.7"/>
    </reaction>
</comment>
<accession>A0A6G8AWW4</accession>
<dbReference type="GO" id="GO:0008408">
    <property type="term" value="F:3'-5' exonuclease activity"/>
    <property type="evidence" value="ECO:0007669"/>
    <property type="project" value="InterPro"/>
</dbReference>
<gene>
    <name evidence="9" type="primary">dnaE</name>
    <name evidence="9" type="ORF">G7082_13185</name>
</gene>
<evidence type="ECO:0000256" key="2">
    <source>
        <dbReference type="ARBA" id="ARBA00022679"/>
    </source>
</evidence>
<dbReference type="GO" id="GO:0006260">
    <property type="term" value="P:DNA replication"/>
    <property type="evidence" value="ECO:0007669"/>
    <property type="project" value="UniProtKB-KW"/>
</dbReference>
<dbReference type="InterPro" id="IPR004013">
    <property type="entry name" value="PHP_dom"/>
</dbReference>
<dbReference type="Gene3D" id="3.20.20.140">
    <property type="entry name" value="Metal-dependent hydrolases"/>
    <property type="match status" value="1"/>
</dbReference>
<evidence type="ECO:0000256" key="4">
    <source>
        <dbReference type="ARBA" id="ARBA00022705"/>
    </source>
</evidence>
<dbReference type="PANTHER" id="PTHR32294">
    <property type="entry name" value="DNA POLYMERASE III SUBUNIT ALPHA"/>
    <property type="match status" value="1"/>
</dbReference>
<dbReference type="KEGG" id="vhy:G7082_13185"/>
<dbReference type="CDD" id="cd07431">
    <property type="entry name" value="PHP_PolIIIA"/>
    <property type="match status" value="1"/>
</dbReference>
<dbReference type="SMART" id="SM00481">
    <property type="entry name" value="POLIIIAc"/>
    <property type="match status" value="1"/>
</dbReference>
<dbReference type="EC" id="2.7.7.7" evidence="1"/>
<dbReference type="InterPro" id="IPR003141">
    <property type="entry name" value="Pol/His_phosphatase_N"/>
</dbReference>
<dbReference type="Proteomes" id="UP000501747">
    <property type="component" value="Chromosome"/>
</dbReference>
<dbReference type="GO" id="GO:0003887">
    <property type="term" value="F:DNA-directed DNA polymerase activity"/>
    <property type="evidence" value="ECO:0007669"/>
    <property type="project" value="UniProtKB-KW"/>
</dbReference>
<reference evidence="9 10" key="1">
    <citation type="submission" date="2020-03" db="EMBL/GenBank/DDBJ databases">
        <title>Vagococcus sp. nov., isolated from beetles.</title>
        <authorList>
            <person name="Hyun D.-W."/>
            <person name="Bae J.-W."/>
        </authorList>
    </citation>
    <scope>NUCLEOTIDE SEQUENCE [LARGE SCALE GENOMIC DNA]</scope>
    <source>
        <strain evidence="9 10">HDW17B</strain>
    </source>
</reference>
<dbReference type="NCBIfam" id="TIGR00594">
    <property type="entry name" value="polc"/>
    <property type="match status" value="1"/>
</dbReference>
<dbReference type="InterPro" id="IPR041931">
    <property type="entry name" value="DNA_pol3_alpha_thumb_dom"/>
</dbReference>
<keyword evidence="10" id="KW-1185">Reference proteome</keyword>
<evidence type="ECO:0000256" key="1">
    <source>
        <dbReference type="ARBA" id="ARBA00012417"/>
    </source>
</evidence>
<dbReference type="InterPro" id="IPR004805">
    <property type="entry name" value="DnaE2/DnaE/PolC"/>
</dbReference>
<protein>
    <recommendedName>
        <fullName evidence="1">DNA-directed DNA polymerase</fullName>
        <ecNumber evidence="1">2.7.7.7</ecNumber>
    </recommendedName>
</protein>
<evidence type="ECO:0000256" key="6">
    <source>
        <dbReference type="ARBA" id="ARBA00026073"/>
    </source>
</evidence>
<dbReference type="Gene3D" id="1.10.150.870">
    <property type="match status" value="1"/>
</dbReference>
<dbReference type="NCBIfam" id="NF004226">
    <property type="entry name" value="PRK05673.1"/>
    <property type="match status" value="1"/>
</dbReference>
<name>A0A6G8AWW4_9ENTE</name>
<dbReference type="Pfam" id="PF14579">
    <property type="entry name" value="HHH_6"/>
    <property type="match status" value="1"/>
</dbReference>
<dbReference type="RefSeq" id="WP_166035637.1">
    <property type="nucleotide sequence ID" value="NZ_CP049887.1"/>
</dbReference>
<dbReference type="InterPro" id="IPR016195">
    <property type="entry name" value="Pol/histidinol_Pase-like"/>
</dbReference>
<dbReference type="Pfam" id="PF02811">
    <property type="entry name" value="PHP"/>
    <property type="match status" value="1"/>
</dbReference>
<evidence type="ECO:0000256" key="3">
    <source>
        <dbReference type="ARBA" id="ARBA00022695"/>
    </source>
</evidence>
<dbReference type="AlphaFoldDB" id="A0A6G8AWW4"/>
<dbReference type="SUPFAM" id="SSF89550">
    <property type="entry name" value="PHP domain-like"/>
    <property type="match status" value="1"/>
</dbReference>
<organism evidence="9 10">
    <name type="scientific">Vagococcus hydrophili</name>
    <dbReference type="NCBI Taxonomy" id="2714947"/>
    <lineage>
        <taxon>Bacteria</taxon>
        <taxon>Bacillati</taxon>
        <taxon>Bacillota</taxon>
        <taxon>Bacilli</taxon>
        <taxon>Lactobacillales</taxon>
        <taxon>Enterococcaceae</taxon>
        <taxon>Vagococcus</taxon>
    </lineage>
</organism>
<feature type="domain" description="Polymerase/histidinol phosphatase N-terminal" evidence="8">
    <location>
        <begin position="4"/>
        <end position="71"/>
    </location>
</feature>
<dbReference type="CDD" id="cd04485">
    <property type="entry name" value="DnaE_OBF"/>
    <property type="match status" value="1"/>
</dbReference>
<dbReference type="InterPro" id="IPR011708">
    <property type="entry name" value="DNA_pol3_alpha_NTPase_dom"/>
</dbReference>
<comment type="subunit">
    <text evidence="6">DNA polymerase III contains a core (composed of alpha, epsilon and theta chains) that associates with a tau subunit. This core dimerizes to form the POLIII' complex. PolIII' associates with the gamma complex (composed of gamma, delta, delta', psi and chi chains) and with the beta chain to form the complete DNA polymerase III complex.</text>
</comment>
<keyword evidence="5" id="KW-0239">DNA-directed DNA polymerase</keyword>
<keyword evidence="2 9" id="KW-0808">Transferase</keyword>
<dbReference type="EMBL" id="CP049887">
    <property type="protein sequence ID" value="QIL49383.1"/>
    <property type="molecule type" value="Genomic_DNA"/>
</dbReference>
<proteinExistence type="predicted"/>
<keyword evidence="4" id="KW-0235">DNA replication</keyword>
<dbReference type="Pfam" id="PF07733">
    <property type="entry name" value="DNA_pol3_alpha"/>
    <property type="match status" value="1"/>
</dbReference>
<sequence>MELGQLQVLTSYSLLKSTNQIDHLVSKSQELGYSYLAITDIDTMHGVVDFYKTCRKKNIKPLIGMTLTYQSELIEEKSYPLILIAKTQVGYQNLVKISSMRMENEQLISLNQIEGLTNDLIAILPSQQNELIAINENKSDLLFEYIRELKIKFPDALYQGVVLQDNHLECLSICQTQEIPLVALQDVRYLAPSDHFSVEVLKHIESGEQIDIDFEQISGSYYLPEKKSFEASFEASAFKEALINNEKIGAMCQFEMLLQQKLLPAFPLEESEDAQSVLKQLCFAGLSERNLENDNQYLERLSMELSVIHDMGYDDYFLIVWDVMKYARDHNIVTACRGSAAGSLVSYVLRITNVDPIEYGLLFERFLNKERYTMPDIDMDIPDNKREEVLQYVNQKYGYHRVAQIATFGTLAAKMALRDVSRVFGLRPNEANTWSNTIPNVLKITLDEAYKKSHKLRDLVAYSEKNTLLFETAKKIEGLPRHVSTHAAGVVISDQDLTNIIPLQQGSNGIPLTQMAMGEVEEIGLLKMDFLGLRNLSIIGNTLDSIKYLHKETIDLEGIPLDDEATLEVFRTGNTVGIFQFESEGIKKVLRKLGPTSIEDIASVNALYRPGPMQNIDLFVARKKGKEKISYPHDNLDKILNYTYGIIVYQEQIMQVASLMAGFSLGQADILRRAISKKKKDVIDIERAHFIKGSKEQGYTEEVASEVYDYIEHFANYGFNRSHAVVYAVVAYQMAYLKVHYPECFFSALLHSVKNNPTKINEYITEAKKYGVAILPPDINKSEYSFNLNKGNILFGFSSLKGIRKDFIQHIINVRKKDGNYSSLENFLIRINGKWLKEANILPLIYIGAFDSLHRNRKQLITDLDSMIRNIEYSGGSIDLLEVLSLKKEDVPDFTLEEKLNQEAEYLGSYVSGHPIDAYHYLKKGRQIKDLSDSEIGDTGQFLLYITSVKKIRTKKGESMAFLSGNDGSKEMDITLFPQLFRQLNQDVLENNVYLIGGKIEASKFNQMPQILAESMKSAKDIPSFESSKKCYIKVTQENDTPVNLNKVKRLLKNNKGDLPVILVFDQKNVLLDEVFWINENQEFMEAVFMILGNNTVVFQ</sequence>
<dbReference type="Gene3D" id="1.10.10.1600">
    <property type="entry name" value="Bacterial DNA polymerase III alpha subunit, thumb domain"/>
    <property type="match status" value="1"/>
</dbReference>
<evidence type="ECO:0000256" key="5">
    <source>
        <dbReference type="ARBA" id="ARBA00022932"/>
    </source>
</evidence>
<dbReference type="InterPro" id="IPR040982">
    <property type="entry name" value="DNA_pol3_finger"/>
</dbReference>
<keyword evidence="3 9" id="KW-0548">Nucleotidyltransferase</keyword>